<evidence type="ECO:0000313" key="1">
    <source>
        <dbReference type="EMBL" id="KJA08909.1"/>
    </source>
</evidence>
<evidence type="ECO:0000313" key="2">
    <source>
        <dbReference type="Proteomes" id="UP000032566"/>
    </source>
</evidence>
<dbReference type="OrthoDB" id="8811624at2"/>
<dbReference type="AlphaFoldDB" id="A0A0D7K4H2"/>
<organism evidence="1 2">
    <name type="scientific">Acidovorax temperans</name>
    <dbReference type="NCBI Taxonomy" id="80878"/>
    <lineage>
        <taxon>Bacteria</taxon>
        <taxon>Pseudomonadati</taxon>
        <taxon>Pseudomonadota</taxon>
        <taxon>Betaproteobacteria</taxon>
        <taxon>Burkholderiales</taxon>
        <taxon>Comamonadaceae</taxon>
        <taxon>Acidovorax</taxon>
    </lineage>
</organism>
<dbReference type="Proteomes" id="UP000032566">
    <property type="component" value="Unassembled WGS sequence"/>
</dbReference>
<accession>A0A0D7K4H2</accession>
<dbReference type="RefSeq" id="WP_044402653.1">
    <property type="nucleotide sequence ID" value="NZ_JXYQ01000089.1"/>
</dbReference>
<dbReference type="STRING" id="80878.RP29_19300"/>
<gene>
    <name evidence="1" type="ORF">RP29_19300</name>
</gene>
<protein>
    <submittedName>
        <fullName evidence="1">Uncharacterized protein</fullName>
    </submittedName>
</protein>
<dbReference type="PATRIC" id="fig|80878.5.peg.4095"/>
<sequence length="109" mass="12077">MVALAVRKWSGMHEGKYIEVLAGSPKRYLEALGLDAILEPSTTVIYGQILVQGEMEIIIDERGSPVTAYPNSVLGWSYVPEFHENMKLATMTDLAIDAVRRRSRTAPKG</sequence>
<keyword evidence="2" id="KW-1185">Reference proteome</keyword>
<dbReference type="EMBL" id="JXYQ01000089">
    <property type="protein sequence ID" value="KJA08909.1"/>
    <property type="molecule type" value="Genomic_DNA"/>
</dbReference>
<reference evidence="1 2" key="1">
    <citation type="submission" date="2014-12" db="EMBL/GenBank/DDBJ databases">
        <title>Isolation of bacteria from lake water.</title>
        <authorList>
            <person name="Sheng K.-Y."/>
            <person name="Chin P.-S."/>
            <person name="Chan K.-G."/>
            <person name="Tan G.S."/>
        </authorList>
    </citation>
    <scope>NUCLEOTIDE SEQUENCE [LARGE SCALE GENOMIC DNA]</scope>
    <source>
        <strain evidence="1 2">KY4</strain>
    </source>
</reference>
<comment type="caution">
    <text evidence="1">The sequence shown here is derived from an EMBL/GenBank/DDBJ whole genome shotgun (WGS) entry which is preliminary data.</text>
</comment>
<proteinExistence type="predicted"/>
<name>A0A0D7K4H2_9BURK</name>